<sequence>MNYVVIAVNKTQRNFILKQAQAKCQSLGLRLTEKRQGVLEILLQTVEPLSAYELTDKYNKSTNSPILAMSVYRILEFLESVNLAHRIHSANKYIACKSLDGACHHHLSVILVCKSCHQIEEIDSVQEAAKHLFKAVESTGFSAANARLELPGLCNLCKAKLDK</sequence>
<feature type="binding site" evidence="7">
    <location>
        <position position="154"/>
    </location>
    <ligand>
        <name>Zn(2+)</name>
        <dbReference type="ChEBI" id="CHEBI:29105"/>
    </ligand>
</feature>
<keyword evidence="9" id="KW-1185">Reference proteome</keyword>
<dbReference type="GO" id="GO:0005829">
    <property type="term" value="C:cytosol"/>
    <property type="evidence" value="ECO:0007669"/>
    <property type="project" value="TreeGrafter"/>
</dbReference>
<evidence type="ECO:0000256" key="2">
    <source>
        <dbReference type="ARBA" id="ARBA00022491"/>
    </source>
</evidence>
<dbReference type="RefSeq" id="WP_147390289.1">
    <property type="nucleotide sequence ID" value="NZ_AQHF01000026.1"/>
</dbReference>
<feature type="binding site" evidence="7">
    <location>
        <position position="113"/>
    </location>
    <ligand>
        <name>Zn(2+)</name>
        <dbReference type="ChEBI" id="CHEBI:29105"/>
    </ligand>
</feature>
<dbReference type="Proteomes" id="UP000660708">
    <property type="component" value="Unassembled WGS sequence"/>
</dbReference>
<gene>
    <name evidence="8" type="primary">zur</name>
    <name evidence="8" type="ORF">PPEP_a2037</name>
</gene>
<comment type="similarity">
    <text evidence="1">Belongs to the Fur family.</text>
</comment>
<dbReference type="GO" id="GO:0000976">
    <property type="term" value="F:transcription cis-regulatory region binding"/>
    <property type="evidence" value="ECO:0007669"/>
    <property type="project" value="TreeGrafter"/>
</dbReference>
<dbReference type="GO" id="GO:0008270">
    <property type="term" value="F:zinc ion binding"/>
    <property type="evidence" value="ECO:0007669"/>
    <property type="project" value="TreeGrafter"/>
</dbReference>
<keyword evidence="3 7" id="KW-0862">Zinc</keyword>
<keyword evidence="6" id="KW-0804">Transcription</keyword>
<dbReference type="Pfam" id="PF01475">
    <property type="entry name" value="FUR"/>
    <property type="match status" value="1"/>
</dbReference>
<keyword evidence="4" id="KW-0805">Transcription regulation</keyword>
<dbReference type="GO" id="GO:1900376">
    <property type="term" value="P:regulation of secondary metabolite biosynthetic process"/>
    <property type="evidence" value="ECO:0007669"/>
    <property type="project" value="TreeGrafter"/>
</dbReference>
<comment type="cofactor">
    <cofactor evidence="7">
        <name>Zn(2+)</name>
        <dbReference type="ChEBI" id="CHEBI:29105"/>
    </cofactor>
    <text evidence="7">Binds 1 zinc ion per subunit.</text>
</comment>
<accession>A0A8I0MXZ0</accession>
<dbReference type="SUPFAM" id="SSF46785">
    <property type="entry name" value="Winged helix' DNA-binding domain"/>
    <property type="match status" value="1"/>
</dbReference>
<evidence type="ECO:0000256" key="1">
    <source>
        <dbReference type="ARBA" id="ARBA00007957"/>
    </source>
</evidence>
<evidence type="ECO:0000256" key="6">
    <source>
        <dbReference type="ARBA" id="ARBA00023163"/>
    </source>
</evidence>
<feature type="binding site" evidence="7">
    <location>
        <position position="116"/>
    </location>
    <ligand>
        <name>Zn(2+)</name>
        <dbReference type="ChEBI" id="CHEBI:29105"/>
    </ligand>
</feature>
<dbReference type="Gene3D" id="3.30.1490.190">
    <property type="match status" value="1"/>
</dbReference>
<keyword evidence="5" id="KW-0238">DNA-binding</keyword>
<evidence type="ECO:0000256" key="4">
    <source>
        <dbReference type="ARBA" id="ARBA00023015"/>
    </source>
</evidence>
<organism evidence="8 9">
    <name type="scientific">Pseudoalteromonas peptidolytica F12-50-A1</name>
    <dbReference type="NCBI Taxonomy" id="1315280"/>
    <lineage>
        <taxon>Bacteria</taxon>
        <taxon>Pseudomonadati</taxon>
        <taxon>Pseudomonadota</taxon>
        <taxon>Gammaproteobacteria</taxon>
        <taxon>Alteromonadales</taxon>
        <taxon>Pseudoalteromonadaceae</taxon>
        <taxon>Pseudoalteromonas</taxon>
    </lineage>
</organism>
<dbReference type="GO" id="GO:0003700">
    <property type="term" value="F:DNA-binding transcription factor activity"/>
    <property type="evidence" value="ECO:0007669"/>
    <property type="project" value="InterPro"/>
</dbReference>
<evidence type="ECO:0000256" key="7">
    <source>
        <dbReference type="PIRSR" id="PIRSR602481-1"/>
    </source>
</evidence>
<reference evidence="8 9" key="1">
    <citation type="submission" date="2015-06" db="EMBL/GenBank/DDBJ databases">
        <title>Genome sequence of Pseudoalteromonas peptidolytica.</title>
        <authorList>
            <person name="Xie B.-B."/>
            <person name="Rong J.-C."/>
            <person name="Qin Q.-L."/>
            <person name="Zhang Y.-Z."/>
        </authorList>
    </citation>
    <scope>NUCLEOTIDE SEQUENCE [LARGE SCALE GENOMIC DNA]</scope>
    <source>
        <strain evidence="8 9">F12-50-A1</strain>
    </source>
</reference>
<evidence type="ECO:0000256" key="5">
    <source>
        <dbReference type="ARBA" id="ARBA00023125"/>
    </source>
</evidence>
<dbReference type="InterPro" id="IPR002481">
    <property type="entry name" value="FUR"/>
</dbReference>
<dbReference type="InterPro" id="IPR036390">
    <property type="entry name" value="WH_DNA-bd_sf"/>
</dbReference>
<feature type="binding site" evidence="7">
    <location>
        <position position="157"/>
    </location>
    <ligand>
        <name>Zn(2+)</name>
        <dbReference type="ChEBI" id="CHEBI:29105"/>
    </ligand>
</feature>
<dbReference type="EMBL" id="AQHF01000026">
    <property type="protein sequence ID" value="MBE0347558.1"/>
    <property type="molecule type" value="Genomic_DNA"/>
</dbReference>
<dbReference type="InterPro" id="IPR043135">
    <property type="entry name" value="Fur_C"/>
</dbReference>
<evidence type="ECO:0000256" key="3">
    <source>
        <dbReference type="ARBA" id="ARBA00022833"/>
    </source>
</evidence>
<evidence type="ECO:0000313" key="9">
    <source>
        <dbReference type="Proteomes" id="UP000660708"/>
    </source>
</evidence>
<dbReference type="Gene3D" id="1.10.10.10">
    <property type="entry name" value="Winged helix-like DNA-binding domain superfamily/Winged helix DNA-binding domain"/>
    <property type="match status" value="1"/>
</dbReference>
<name>A0A8I0MXZ0_9GAMM</name>
<proteinExistence type="inferred from homology"/>
<protein>
    <submittedName>
        <fullName evidence="8">Fur family transcriptional regulator, zinc uptake regulator</fullName>
    </submittedName>
</protein>
<dbReference type="PANTHER" id="PTHR33202:SF6">
    <property type="entry name" value="ZINC UPTAKE REGULATION PROTEIN"/>
    <property type="match status" value="1"/>
</dbReference>
<dbReference type="GO" id="GO:0045892">
    <property type="term" value="P:negative regulation of DNA-templated transcription"/>
    <property type="evidence" value="ECO:0007669"/>
    <property type="project" value="TreeGrafter"/>
</dbReference>
<dbReference type="AlphaFoldDB" id="A0A8I0MXZ0"/>
<keyword evidence="2" id="KW-0678">Repressor</keyword>
<dbReference type="InterPro" id="IPR036388">
    <property type="entry name" value="WH-like_DNA-bd_sf"/>
</dbReference>
<keyword evidence="7" id="KW-0479">Metal-binding</keyword>
<comment type="caution">
    <text evidence="8">The sequence shown here is derived from an EMBL/GenBank/DDBJ whole genome shotgun (WGS) entry which is preliminary data.</text>
</comment>
<dbReference type="PANTHER" id="PTHR33202">
    <property type="entry name" value="ZINC UPTAKE REGULATION PROTEIN"/>
    <property type="match status" value="1"/>
</dbReference>
<evidence type="ECO:0000313" key="8">
    <source>
        <dbReference type="EMBL" id="MBE0347558.1"/>
    </source>
</evidence>